<gene>
    <name evidence="2" type="ORF">PACLA_8A082414</name>
</gene>
<protein>
    <submittedName>
        <fullName evidence="2">Uncharacterized protein</fullName>
    </submittedName>
</protein>
<feature type="region of interest" description="Disordered" evidence="1">
    <location>
        <begin position="206"/>
        <end position="230"/>
    </location>
</feature>
<dbReference type="Proteomes" id="UP001152795">
    <property type="component" value="Unassembled WGS sequence"/>
</dbReference>
<dbReference type="AlphaFoldDB" id="A0A6S7IXV0"/>
<evidence type="ECO:0000313" key="3">
    <source>
        <dbReference type="Proteomes" id="UP001152795"/>
    </source>
</evidence>
<dbReference type="EMBL" id="CACRXK020012926">
    <property type="protein sequence ID" value="CAB4024256.1"/>
    <property type="molecule type" value="Genomic_DNA"/>
</dbReference>
<feature type="region of interest" description="Disordered" evidence="1">
    <location>
        <begin position="98"/>
        <end position="127"/>
    </location>
</feature>
<organism evidence="2 3">
    <name type="scientific">Paramuricea clavata</name>
    <name type="common">Red gorgonian</name>
    <name type="synonym">Violescent sea-whip</name>
    <dbReference type="NCBI Taxonomy" id="317549"/>
    <lineage>
        <taxon>Eukaryota</taxon>
        <taxon>Metazoa</taxon>
        <taxon>Cnidaria</taxon>
        <taxon>Anthozoa</taxon>
        <taxon>Octocorallia</taxon>
        <taxon>Malacalcyonacea</taxon>
        <taxon>Plexauridae</taxon>
        <taxon>Paramuricea</taxon>
    </lineage>
</organism>
<reference evidence="2" key="1">
    <citation type="submission" date="2020-04" db="EMBL/GenBank/DDBJ databases">
        <authorList>
            <person name="Alioto T."/>
            <person name="Alioto T."/>
            <person name="Gomez Garrido J."/>
        </authorList>
    </citation>
    <scope>NUCLEOTIDE SEQUENCE</scope>
    <source>
        <strain evidence="2">A484AB</strain>
    </source>
</reference>
<evidence type="ECO:0000256" key="1">
    <source>
        <dbReference type="SAM" id="MobiDB-lite"/>
    </source>
</evidence>
<name>A0A6S7IXV0_PARCT</name>
<feature type="compositionally biased region" description="Basic and acidic residues" evidence="1">
    <location>
        <begin position="219"/>
        <end position="230"/>
    </location>
</feature>
<comment type="caution">
    <text evidence="2">The sequence shown here is derived from an EMBL/GenBank/DDBJ whole genome shotgun (WGS) entry which is preliminary data.</text>
</comment>
<dbReference type="OrthoDB" id="5988326at2759"/>
<proteinExistence type="predicted"/>
<accession>A0A6S7IXV0</accession>
<feature type="compositionally biased region" description="Basic and acidic residues" evidence="1">
    <location>
        <begin position="114"/>
        <end position="127"/>
    </location>
</feature>
<evidence type="ECO:0000313" key="2">
    <source>
        <dbReference type="EMBL" id="CAB4024256.1"/>
    </source>
</evidence>
<keyword evidence="3" id="KW-1185">Reference proteome</keyword>
<sequence length="268" mass="30640">MAAFDIFEEEDMLPVLEVRVLDGTKKTSFRVRRLTNFPPAETVEEMKSALKIFMPDLKNVDNCEIGYVLDRNKKYTIETDVDLQDAFQHLRNGYQMWLDPSPSKSTAKKQHGSKVSESEKVQDKVRRKEDQVLAEMEELKRVHGNTLPPYKYRLWAEMIIVGTATRETVPDVPMFAANPAKRPRRETLAETLATVGHSIANAFLKPESSQEPPATVQKEQNKNETAKDKASLRSEVITQIKDLFDLKQMGAITEQEYEAKKLVLLEDL</sequence>